<dbReference type="Proteomes" id="UP001527882">
    <property type="component" value="Unassembled WGS sequence"/>
</dbReference>
<feature type="domain" description="PAS" evidence="1">
    <location>
        <begin position="149"/>
        <end position="205"/>
    </location>
</feature>
<keyword evidence="3" id="KW-1185">Reference proteome</keyword>
<accession>A0ABT4QFN9</accession>
<dbReference type="EMBL" id="JAQAGZ010000019">
    <property type="protein sequence ID" value="MCZ8515697.1"/>
    <property type="molecule type" value="Genomic_DNA"/>
</dbReference>
<evidence type="ECO:0000313" key="2">
    <source>
        <dbReference type="EMBL" id="MCZ8515697.1"/>
    </source>
</evidence>
<dbReference type="Pfam" id="PF08448">
    <property type="entry name" value="PAS_4"/>
    <property type="match status" value="1"/>
</dbReference>
<dbReference type="CDD" id="cd00130">
    <property type="entry name" value="PAS"/>
    <property type="match status" value="2"/>
</dbReference>
<feature type="domain" description="PAS" evidence="1">
    <location>
        <begin position="39"/>
        <end position="94"/>
    </location>
</feature>
<comment type="caution">
    <text evidence="2">The sequence shown here is derived from an EMBL/GenBank/DDBJ whole genome shotgun (WGS) entry which is preliminary data.</text>
</comment>
<dbReference type="NCBIfam" id="TIGR00229">
    <property type="entry name" value="sensory_box"/>
    <property type="match status" value="2"/>
</dbReference>
<gene>
    <name evidence="2" type="ORF">O9H85_25455</name>
</gene>
<name>A0ABT4QFN9_9BACL</name>
<dbReference type="Gene3D" id="3.30.450.20">
    <property type="entry name" value="PAS domain"/>
    <property type="match status" value="2"/>
</dbReference>
<dbReference type="InterPro" id="IPR013656">
    <property type="entry name" value="PAS_4"/>
</dbReference>
<dbReference type="PROSITE" id="PS50112">
    <property type="entry name" value="PAS"/>
    <property type="match status" value="2"/>
</dbReference>
<reference evidence="2 3" key="1">
    <citation type="submission" date="2022-12" db="EMBL/GenBank/DDBJ databases">
        <title>Draft genome sequence of Paenibacillus sp. dW9.</title>
        <authorList>
            <person name="Choi E.-W."/>
            <person name="Kim D.-U."/>
        </authorList>
    </citation>
    <scope>NUCLEOTIDE SEQUENCE [LARGE SCALE GENOMIC DNA]</scope>
    <source>
        <strain evidence="3">dW9</strain>
    </source>
</reference>
<dbReference type="SMART" id="SM00091">
    <property type="entry name" value="PAS"/>
    <property type="match status" value="2"/>
</dbReference>
<evidence type="ECO:0000313" key="3">
    <source>
        <dbReference type="Proteomes" id="UP001527882"/>
    </source>
</evidence>
<dbReference type="InterPro" id="IPR000014">
    <property type="entry name" value="PAS"/>
</dbReference>
<organism evidence="2 3">
    <name type="scientific">Paenibacillus gyeongsangnamensis</name>
    <dbReference type="NCBI Taxonomy" id="3388067"/>
    <lineage>
        <taxon>Bacteria</taxon>
        <taxon>Bacillati</taxon>
        <taxon>Bacillota</taxon>
        <taxon>Bacilli</taxon>
        <taxon>Bacillales</taxon>
        <taxon>Paenibacillaceae</taxon>
        <taxon>Paenibacillus</taxon>
    </lineage>
</organism>
<dbReference type="Pfam" id="PF08447">
    <property type="entry name" value="PAS_3"/>
    <property type="match status" value="1"/>
</dbReference>
<dbReference type="SUPFAM" id="SSF55785">
    <property type="entry name" value="PYP-like sensor domain (PAS domain)"/>
    <property type="match status" value="2"/>
</dbReference>
<sequence>MKDPQTLGGLPAFYLQTGDALTGFESLAYNSFHASLNGLALLDTDCCMLAANAAFTDLLGRAPEKLLGIPLPELVHPDELLLCMHQMSRLLEDQLLRYETELRFLHADGTPLSVRISASVLPDGAARYIRLEAQNIDGWKKAAAALRDQSALIPHLLDFVPSPYLVLDRGWKLIQLNKAAEGLFERSREELTGRDFWTLLPSLLHTPLHQACLQAAEEQHPVIIEEELTPARMRFRISCSPCKPGLAVFFRDITE</sequence>
<dbReference type="RefSeq" id="WP_269884231.1">
    <property type="nucleotide sequence ID" value="NZ_JAQAGZ010000019.1"/>
</dbReference>
<protein>
    <submittedName>
        <fullName evidence="2">PAS domain-containing protein</fullName>
    </submittedName>
</protein>
<dbReference type="InterPro" id="IPR013655">
    <property type="entry name" value="PAS_fold_3"/>
</dbReference>
<proteinExistence type="predicted"/>
<dbReference type="InterPro" id="IPR035965">
    <property type="entry name" value="PAS-like_dom_sf"/>
</dbReference>
<evidence type="ECO:0000259" key="1">
    <source>
        <dbReference type="PROSITE" id="PS50112"/>
    </source>
</evidence>